<protein>
    <submittedName>
        <fullName evidence="1">Carbamoyl-phosphate synthase (Glutamine-hydrolyzing) cpa2</fullName>
        <ecNumber evidence="1">6.3.5.5</ecNumber>
    </submittedName>
</protein>
<organism evidence="1 2">
    <name type="scientific">Neophaeococcomyces mojaviensis</name>
    <dbReference type="NCBI Taxonomy" id="3383035"/>
    <lineage>
        <taxon>Eukaryota</taxon>
        <taxon>Fungi</taxon>
        <taxon>Dikarya</taxon>
        <taxon>Ascomycota</taxon>
        <taxon>Pezizomycotina</taxon>
        <taxon>Eurotiomycetes</taxon>
        <taxon>Chaetothyriomycetidae</taxon>
        <taxon>Chaetothyriales</taxon>
        <taxon>Chaetothyriales incertae sedis</taxon>
        <taxon>Neophaeococcomyces</taxon>
    </lineage>
</organism>
<keyword evidence="2" id="KW-1185">Reference proteome</keyword>
<keyword evidence="1" id="KW-0436">Ligase</keyword>
<evidence type="ECO:0000313" key="1">
    <source>
        <dbReference type="EMBL" id="KAJ9655835.1"/>
    </source>
</evidence>
<name>A0ACC3A624_9EURO</name>
<gene>
    <name evidence="1" type="primary">CPA2_2</name>
    <name evidence="1" type="ORF">H2198_005372</name>
</gene>
<evidence type="ECO:0000313" key="2">
    <source>
        <dbReference type="Proteomes" id="UP001172386"/>
    </source>
</evidence>
<dbReference type="EC" id="6.3.5.5" evidence="1"/>
<sequence>MALEAITLPLLVLQLMWTLLDSVSPRNMHYNFTKVLPSLDVLEYMLASASLVFAPGLFEVIRASTPPTVAYFKSLPTDCTKIWGVYLLVLEKKGCRPKIYVGSGTQFEYGVSSRWSQYDHKRKLPRYVEQALKEGYRIVHKGLLCWTPIPSPTVVPVLRVLFVAIEATFTFVLWAVHCDTDYGFGLRHICLWDIDTLEYDGACGHNPLMEGVVSDLDLSAEELEAQAALYKERRKETKHKSVQKSKDANPEEFQAKKTESNRNRRLNNPEVVKNEIKQWKVKAIEEKRHHCDICDFSFHTPGLLQQHLETPRHKARVARKESSGVQKKKPHYCLVCDYGFPRHSVLVNHLASARHAAKAARYEQALQNH</sequence>
<accession>A0ACC3A624</accession>
<comment type="caution">
    <text evidence="1">The sequence shown here is derived from an EMBL/GenBank/DDBJ whole genome shotgun (WGS) entry which is preliminary data.</text>
</comment>
<dbReference type="Proteomes" id="UP001172386">
    <property type="component" value="Unassembled WGS sequence"/>
</dbReference>
<dbReference type="EMBL" id="JAPDRQ010000088">
    <property type="protein sequence ID" value="KAJ9655835.1"/>
    <property type="molecule type" value="Genomic_DNA"/>
</dbReference>
<proteinExistence type="predicted"/>
<reference evidence="1" key="1">
    <citation type="submission" date="2022-10" db="EMBL/GenBank/DDBJ databases">
        <title>Culturing micro-colonial fungi from biological soil crusts in the Mojave desert and describing Neophaeococcomyces mojavensis, and introducing the new genera and species Taxawa tesnikishii.</title>
        <authorList>
            <person name="Kurbessoian T."/>
            <person name="Stajich J.E."/>
        </authorList>
    </citation>
    <scope>NUCLEOTIDE SEQUENCE</scope>
    <source>
        <strain evidence="1">JES_112</strain>
    </source>
</reference>